<feature type="transmembrane region" description="Helical" evidence="1">
    <location>
        <begin position="179"/>
        <end position="209"/>
    </location>
</feature>
<name>A0ABT0S6H2_9SPHN</name>
<evidence type="ECO:0000313" key="2">
    <source>
        <dbReference type="EMBL" id="MCL6739991.1"/>
    </source>
</evidence>
<keyword evidence="1" id="KW-1133">Transmembrane helix</keyword>
<feature type="transmembrane region" description="Helical" evidence="1">
    <location>
        <begin position="134"/>
        <end position="152"/>
    </location>
</feature>
<evidence type="ECO:0008006" key="4">
    <source>
        <dbReference type="Google" id="ProtNLM"/>
    </source>
</evidence>
<feature type="transmembrane region" description="Helical" evidence="1">
    <location>
        <begin position="321"/>
        <end position="342"/>
    </location>
</feature>
<feature type="transmembrane region" description="Helical" evidence="1">
    <location>
        <begin position="216"/>
        <end position="238"/>
    </location>
</feature>
<gene>
    <name evidence="2" type="ORF">LZ518_02420</name>
</gene>
<feature type="transmembrane region" description="Helical" evidence="1">
    <location>
        <begin position="296"/>
        <end position="315"/>
    </location>
</feature>
<organism evidence="2 3">
    <name type="scientific">Sphingomonas brevis</name>
    <dbReference type="NCBI Taxonomy" id="2908206"/>
    <lineage>
        <taxon>Bacteria</taxon>
        <taxon>Pseudomonadati</taxon>
        <taxon>Pseudomonadota</taxon>
        <taxon>Alphaproteobacteria</taxon>
        <taxon>Sphingomonadales</taxon>
        <taxon>Sphingomonadaceae</taxon>
        <taxon>Sphingomonas</taxon>
    </lineage>
</organism>
<dbReference type="RefSeq" id="WP_249914451.1">
    <property type="nucleotide sequence ID" value="NZ_JAMGBB010000001.1"/>
</dbReference>
<keyword evidence="1" id="KW-0472">Membrane</keyword>
<accession>A0ABT0S6H2</accession>
<keyword evidence="3" id="KW-1185">Reference proteome</keyword>
<dbReference type="Proteomes" id="UP001165383">
    <property type="component" value="Unassembled WGS sequence"/>
</dbReference>
<proteinExistence type="predicted"/>
<keyword evidence="1" id="KW-0812">Transmembrane</keyword>
<comment type="caution">
    <text evidence="2">The sequence shown here is derived from an EMBL/GenBank/DDBJ whole genome shotgun (WGS) entry which is preliminary data.</text>
</comment>
<feature type="transmembrane region" description="Helical" evidence="1">
    <location>
        <begin position="271"/>
        <end position="289"/>
    </location>
</feature>
<sequence>MLKGVFQTRFEGWSRGPALALIATLLVLLAASNWSASTSPAPKVRTSEAQHSDLQLYRDIITRVRGGENYYRATAAELRKGNYPLKPFFTFRLPTHATIYAALGEQVMVVLFWLLSAALMIAWWIRLRACLPKLLLAASLILIAGGLGGLLQPQTGLFHESWAALLLALMIAVYRPERIWPAVLAGAAALMIRELALPMILAMAGLALIEKRWKEAATWAAVILLFAIYIALHAQWVAQVVVPDDPASPGWSGLLGLQFALKSIARVTMGIRLPVAIASILLFLSLFGWASVRAGWALRTAILLAGYGTMVALFARTDTFYWALIAAPLSFVGLVFVPKAFADLAKAVRRQSHQGASA</sequence>
<reference evidence="2" key="1">
    <citation type="submission" date="2022-05" db="EMBL/GenBank/DDBJ databases">
        <authorList>
            <person name="Jo J.-H."/>
            <person name="Im W.-T."/>
        </authorList>
    </citation>
    <scope>NUCLEOTIDE SEQUENCE</scope>
    <source>
        <strain evidence="2">RB56-2</strain>
    </source>
</reference>
<dbReference type="EMBL" id="JAMGBB010000001">
    <property type="protein sequence ID" value="MCL6739991.1"/>
    <property type="molecule type" value="Genomic_DNA"/>
</dbReference>
<evidence type="ECO:0000313" key="3">
    <source>
        <dbReference type="Proteomes" id="UP001165383"/>
    </source>
</evidence>
<protein>
    <recommendedName>
        <fullName evidence="4">DUF2029 domain-containing protein</fullName>
    </recommendedName>
</protein>
<feature type="transmembrane region" description="Helical" evidence="1">
    <location>
        <begin position="99"/>
        <end position="122"/>
    </location>
</feature>
<evidence type="ECO:0000256" key="1">
    <source>
        <dbReference type="SAM" id="Phobius"/>
    </source>
</evidence>